<gene>
    <name evidence="16" type="ORF">PanWU01x14_214040</name>
</gene>
<dbReference type="SUPFAM" id="SSF52047">
    <property type="entry name" value="RNI-like"/>
    <property type="match status" value="1"/>
</dbReference>
<evidence type="ECO:0000256" key="1">
    <source>
        <dbReference type="ARBA" id="ARBA00004251"/>
    </source>
</evidence>
<keyword evidence="5" id="KW-0433">Leucine-rich repeat</keyword>
<keyword evidence="12" id="KW-0325">Glycoprotein</keyword>
<evidence type="ECO:0000256" key="3">
    <source>
        <dbReference type="ARBA" id="ARBA00022475"/>
    </source>
</evidence>
<dbReference type="EMBL" id="JXTB01000229">
    <property type="protein sequence ID" value="PON51704.1"/>
    <property type="molecule type" value="Genomic_DNA"/>
</dbReference>
<dbReference type="InterPro" id="IPR046956">
    <property type="entry name" value="RLP23-like"/>
</dbReference>
<keyword evidence="3" id="KW-1003">Cell membrane</keyword>
<dbReference type="SUPFAM" id="SSF52058">
    <property type="entry name" value="L domain-like"/>
    <property type="match status" value="2"/>
</dbReference>
<dbReference type="InterPro" id="IPR032675">
    <property type="entry name" value="LRR_dom_sf"/>
</dbReference>
<dbReference type="Pfam" id="PF08263">
    <property type="entry name" value="LRRNT_2"/>
    <property type="match status" value="1"/>
</dbReference>
<name>A0A2P5BSI7_PARAD</name>
<comment type="subcellular location">
    <subcellularLocation>
        <location evidence="1">Cell membrane</location>
        <topology evidence="1">Single-pass type I membrane protein</topology>
    </subcellularLocation>
</comment>
<dbReference type="FunFam" id="3.80.10.10:FF:000095">
    <property type="entry name" value="LRR receptor-like serine/threonine-protein kinase GSO1"/>
    <property type="match status" value="1"/>
</dbReference>
<comment type="caution">
    <text evidence="16">The sequence shown here is derived from an EMBL/GenBank/DDBJ whole genome shotgun (WGS) entry which is preliminary data.</text>
</comment>
<evidence type="ECO:0000256" key="8">
    <source>
        <dbReference type="ARBA" id="ARBA00022737"/>
    </source>
</evidence>
<evidence type="ECO:0000256" key="14">
    <source>
        <dbReference type="SAM" id="SignalP"/>
    </source>
</evidence>
<evidence type="ECO:0000259" key="15">
    <source>
        <dbReference type="Pfam" id="PF08263"/>
    </source>
</evidence>
<reference evidence="17" key="1">
    <citation type="submission" date="2016-06" db="EMBL/GenBank/DDBJ databases">
        <title>Parallel loss of symbiosis genes in relatives of nitrogen-fixing non-legume Parasponia.</title>
        <authorList>
            <person name="Van Velzen R."/>
            <person name="Holmer R."/>
            <person name="Bu F."/>
            <person name="Rutten L."/>
            <person name="Van Zeijl A."/>
            <person name="Liu W."/>
            <person name="Santuari L."/>
            <person name="Cao Q."/>
            <person name="Sharma T."/>
            <person name="Shen D."/>
            <person name="Roswanjaya Y."/>
            <person name="Wardhani T."/>
            <person name="Kalhor M.S."/>
            <person name="Jansen J."/>
            <person name="Van den Hoogen J."/>
            <person name="Gungor B."/>
            <person name="Hartog M."/>
            <person name="Hontelez J."/>
            <person name="Verver J."/>
            <person name="Yang W.-C."/>
            <person name="Schijlen E."/>
            <person name="Repin R."/>
            <person name="Schilthuizen M."/>
            <person name="Schranz E."/>
            <person name="Heidstra R."/>
            <person name="Miyata K."/>
            <person name="Fedorova E."/>
            <person name="Kohlen W."/>
            <person name="Bisseling T."/>
            <person name="Smit S."/>
            <person name="Geurts R."/>
        </authorList>
    </citation>
    <scope>NUCLEOTIDE SEQUENCE [LARGE SCALE GENOMIC DNA]</scope>
    <source>
        <strain evidence="17">cv. WU1-14</strain>
    </source>
</reference>
<dbReference type="FunFam" id="3.80.10.10:FF:000383">
    <property type="entry name" value="Leucine-rich repeat receptor protein kinase EMS1"/>
    <property type="match status" value="1"/>
</dbReference>
<dbReference type="STRING" id="3476.A0A2P5BSI7"/>
<dbReference type="Pfam" id="PF13855">
    <property type="entry name" value="LRR_8"/>
    <property type="match status" value="2"/>
</dbReference>
<dbReference type="GO" id="GO:0005886">
    <property type="term" value="C:plasma membrane"/>
    <property type="evidence" value="ECO:0007669"/>
    <property type="project" value="UniProtKB-SubCell"/>
</dbReference>
<evidence type="ECO:0000256" key="12">
    <source>
        <dbReference type="ARBA" id="ARBA00023180"/>
    </source>
</evidence>
<feature type="domain" description="Leucine-rich repeat-containing N-terminal plant-type" evidence="15">
    <location>
        <begin position="33"/>
        <end position="69"/>
    </location>
</feature>
<dbReference type="FunFam" id="3.80.10.10:FF:000041">
    <property type="entry name" value="LRR receptor-like serine/threonine-protein kinase ERECTA"/>
    <property type="match status" value="1"/>
</dbReference>
<dbReference type="PANTHER" id="PTHR48063:SF98">
    <property type="entry name" value="LRR RECEPTOR-LIKE SERINE_THREONINE-PROTEIN KINASE FLS2"/>
    <property type="match status" value="1"/>
</dbReference>
<dbReference type="SMART" id="SM00365">
    <property type="entry name" value="LRR_SD22"/>
    <property type="match status" value="6"/>
</dbReference>
<keyword evidence="11" id="KW-0675">Receptor</keyword>
<dbReference type="AlphaFoldDB" id="A0A2P5BSI7"/>
<keyword evidence="10 13" id="KW-0472">Membrane</keyword>
<dbReference type="PANTHER" id="PTHR48063">
    <property type="entry name" value="LRR RECEPTOR-LIKE KINASE"/>
    <property type="match status" value="1"/>
</dbReference>
<evidence type="ECO:0000256" key="13">
    <source>
        <dbReference type="SAM" id="Phobius"/>
    </source>
</evidence>
<organism evidence="16 17">
    <name type="scientific">Parasponia andersonii</name>
    <name type="common">Sponia andersonii</name>
    <dbReference type="NCBI Taxonomy" id="3476"/>
    <lineage>
        <taxon>Eukaryota</taxon>
        <taxon>Viridiplantae</taxon>
        <taxon>Streptophyta</taxon>
        <taxon>Embryophyta</taxon>
        <taxon>Tracheophyta</taxon>
        <taxon>Spermatophyta</taxon>
        <taxon>Magnoliopsida</taxon>
        <taxon>eudicotyledons</taxon>
        <taxon>Gunneridae</taxon>
        <taxon>Pentapetalae</taxon>
        <taxon>rosids</taxon>
        <taxon>fabids</taxon>
        <taxon>Rosales</taxon>
        <taxon>Cannabaceae</taxon>
        <taxon>Parasponia</taxon>
    </lineage>
</organism>
<keyword evidence="6 13" id="KW-0812">Transmembrane</keyword>
<dbReference type="SMART" id="SM00369">
    <property type="entry name" value="LRR_TYP"/>
    <property type="match status" value="8"/>
</dbReference>
<dbReference type="InterPro" id="IPR013210">
    <property type="entry name" value="LRR_N_plant-typ"/>
</dbReference>
<evidence type="ECO:0000313" key="17">
    <source>
        <dbReference type="Proteomes" id="UP000237105"/>
    </source>
</evidence>
<dbReference type="InterPro" id="IPR001611">
    <property type="entry name" value="Leu-rich_rpt"/>
</dbReference>
<feature type="signal peptide" evidence="14">
    <location>
        <begin position="1"/>
        <end position="23"/>
    </location>
</feature>
<evidence type="ECO:0000256" key="9">
    <source>
        <dbReference type="ARBA" id="ARBA00022989"/>
    </source>
</evidence>
<evidence type="ECO:0000313" key="16">
    <source>
        <dbReference type="EMBL" id="PON51704.1"/>
    </source>
</evidence>
<keyword evidence="8" id="KW-0677">Repeat</keyword>
<dbReference type="Proteomes" id="UP000237105">
    <property type="component" value="Unassembled WGS sequence"/>
</dbReference>
<keyword evidence="4" id="KW-0597">Phosphoprotein</keyword>
<dbReference type="Pfam" id="PF00560">
    <property type="entry name" value="LRR_1"/>
    <property type="match status" value="9"/>
</dbReference>
<keyword evidence="17" id="KW-1185">Reference proteome</keyword>
<evidence type="ECO:0000256" key="10">
    <source>
        <dbReference type="ARBA" id="ARBA00023136"/>
    </source>
</evidence>
<sequence length="983" mass="109265">MRAATGIVFVLFTILAINNSVLCSASNNGSCIESERQALLRFKQDIRDPSNRLGSWVGRDCCKWAGISCHDITGQVHKLLLNGSNHDDFFLVVDPRSSLGGKINPSLIHLKHLTHLNLSMNDFGGTQIPKFLGSLSNLTHLDLFKAGFEGMIPHQLGNLTNLVYLDLSYNFKLYAENLQWLSQLSMLQYLNMSRTNLSESSDWLEVTNALPSLVELRFSDCSLRYNVPTLHHVNFSSIANLDLSFNSFTVIPTWIFKLRNLASLDMSGNFISGPIPNDIQNLTSLKLLDLSWLSLNSSIPSWLYRFSSLEVLNFQHNSLRGPISSDIKNLTSITSLDLSANDFEGKLPISMGELCKLRRLDLSWNKWNQEISLVLDIFIGCVSDGLEYLALGLARFSGHLTDQIGQFKSLNYLSLGSNSISGPVPASLSKLSSLEHLDISSNNLQGIVSETHFTNMTSLRAFFASKNPLTFQASPDWIPPFQLERLQLSSLQLGPQFPLWLRSQTNLIYLDISNTSLSCVLPSWFGNFSSHLSFLILSNNEMHGRLPDFSKAGDSSKDGISDYDLSFNQFEGSLPGISSKMISLNLRNNRLSGSLSSLLCNNKSEPMSLQVLDLRNNQLEGKLPKNCWSSWKTLKVIGLSNNQFMGTIPSSMSSLIALNSLHLRNNSFSGNLPLVLQNFAHLFTLDLGWNKFRGNIPSWIGTELLGLRTLNIRANKIYGHIPEELCGLSSLQILDLSSNNLSGPIPKCFNNFRAMVSRNPLSNYYFINSSLITITEEAVLAVKGKMYQYDIILPLVTSIDLSSNLLSGRIPAEITTLSGLLFLNLSNNLLTEVIPTKIGNMSSLESIDFSMNQLSGEIPPSMSSLSFLSYLNLSYNNLRGKIPTGTQLQSFTASSYIGNHVCGPPVTKSCDASGVSPGVENVNGKKHGLEVDCFYVSMALGYVVGLWGVIGSLLLNRSWRFFFFRLSENMWYKLYDFVCKYCD</sequence>
<keyword evidence="7 14" id="KW-0732">Signal</keyword>
<proteinExistence type="inferred from homology"/>
<keyword evidence="9 13" id="KW-1133">Transmembrane helix</keyword>
<evidence type="ECO:0000256" key="7">
    <source>
        <dbReference type="ARBA" id="ARBA00022729"/>
    </source>
</evidence>
<dbReference type="PROSITE" id="PS51450">
    <property type="entry name" value="LRR"/>
    <property type="match status" value="1"/>
</dbReference>
<evidence type="ECO:0000256" key="6">
    <source>
        <dbReference type="ARBA" id="ARBA00022692"/>
    </source>
</evidence>
<evidence type="ECO:0000256" key="4">
    <source>
        <dbReference type="ARBA" id="ARBA00022553"/>
    </source>
</evidence>
<protein>
    <submittedName>
        <fullName evidence="16">LRR domain containing protein</fullName>
    </submittedName>
</protein>
<evidence type="ECO:0000256" key="2">
    <source>
        <dbReference type="ARBA" id="ARBA00009592"/>
    </source>
</evidence>
<comment type="similarity">
    <text evidence="2">Belongs to the RLP family.</text>
</comment>
<dbReference type="OrthoDB" id="1600340at2759"/>
<evidence type="ECO:0000256" key="5">
    <source>
        <dbReference type="ARBA" id="ARBA00022614"/>
    </source>
</evidence>
<dbReference type="InterPro" id="IPR003591">
    <property type="entry name" value="Leu-rich_rpt_typical-subtyp"/>
</dbReference>
<evidence type="ECO:0000256" key="11">
    <source>
        <dbReference type="ARBA" id="ARBA00023170"/>
    </source>
</evidence>
<dbReference type="PRINTS" id="PR00019">
    <property type="entry name" value="LEURICHRPT"/>
</dbReference>
<accession>A0A2P5BSI7</accession>
<feature type="transmembrane region" description="Helical" evidence="13">
    <location>
        <begin position="934"/>
        <end position="955"/>
    </location>
</feature>
<dbReference type="Gene3D" id="3.80.10.10">
    <property type="entry name" value="Ribonuclease Inhibitor"/>
    <property type="match status" value="5"/>
</dbReference>
<feature type="chain" id="PRO_5015146236" evidence="14">
    <location>
        <begin position="24"/>
        <end position="983"/>
    </location>
</feature>